<comment type="caution">
    <text evidence="1">The sequence shown here is derived from an EMBL/GenBank/DDBJ whole genome shotgun (WGS) entry which is preliminary data.</text>
</comment>
<dbReference type="EMBL" id="BMAT01013784">
    <property type="protein sequence ID" value="GFS20325.1"/>
    <property type="molecule type" value="Genomic_DNA"/>
</dbReference>
<protein>
    <submittedName>
        <fullName evidence="1">Uncharacterized protein</fullName>
    </submittedName>
</protein>
<dbReference type="AlphaFoldDB" id="A0AAV4JDA8"/>
<name>A0AAV4JDA8_9GAST</name>
<evidence type="ECO:0000313" key="1">
    <source>
        <dbReference type="EMBL" id="GFS20325.1"/>
    </source>
</evidence>
<reference evidence="1 2" key="1">
    <citation type="journal article" date="2021" name="Elife">
        <title>Chloroplast acquisition without the gene transfer in kleptoplastic sea slugs, Plakobranchus ocellatus.</title>
        <authorList>
            <person name="Maeda T."/>
            <person name="Takahashi S."/>
            <person name="Yoshida T."/>
            <person name="Shimamura S."/>
            <person name="Takaki Y."/>
            <person name="Nagai Y."/>
            <person name="Toyoda A."/>
            <person name="Suzuki Y."/>
            <person name="Arimoto A."/>
            <person name="Ishii H."/>
            <person name="Satoh N."/>
            <person name="Nishiyama T."/>
            <person name="Hasebe M."/>
            <person name="Maruyama T."/>
            <person name="Minagawa J."/>
            <person name="Obokata J."/>
            <person name="Shigenobu S."/>
        </authorList>
    </citation>
    <scope>NUCLEOTIDE SEQUENCE [LARGE SCALE GENOMIC DNA]</scope>
</reference>
<sequence>METLTLLLEGDEEMLKGAQEKTQPRVMLKCPTEQVSKSARINKGHNSSTHIFSDSNFLSSYVAIPIQKNEAIPTDLSIFRINAITKQHSA</sequence>
<gene>
    <name evidence="1" type="ORF">ElyMa_006896900</name>
</gene>
<dbReference type="Proteomes" id="UP000762676">
    <property type="component" value="Unassembled WGS sequence"/>
</dbReference>
<proteinExistence type="predicted"/>
<organism evidence="1 2">
    <name type="scientific">Elysia marginata</name>
    <dbReference type="NCBI Taxonomy" id="1093978"/>
    <lineage>
        <taxon>Eukaryota</taxon>
        <taxon>Metazoa</taxon>
        <taxon>Spiralia</taxon>
        <taxon>Lophotrochozoa</taxon>
        <taxon>Mollusca</taxon>
        <taxon>Gastropoda</taxon>
        <taxon>Heterobranchia</taxon>
        <taxon>Euthyneura</taxon>
        <taxon>Panpulmonata</taxon>
        <taxon>Sacoglossa</taxon>
        <taxon>Placobranchoidea</taxon>
        <taxon>Plakobranchidae</taxon>
        <taxon>Elysia</taxon>
    </lineage>
</organism>
<keyword evidence="2" id="KW-1185">Reference proteome</keyword>
<accession>A0AAV4JDA8</accession>
<evidence type="ECO:0000313" key="2">
    <source>
        <dbReference type="Proteomes" id="UP000762676"/>
    </source>
</evidence>